<feature type="non-terminal residue" evidence="1">
    <location>
        <position position="1"/>
    </location>
</feature>
<name>A0A9W4WQ23_9GLOM</name>
<dbReference type="EMBL" id="CAMKVN010000692">
    <property type="protein sequence ID" value="CAI2170376.1"/>
    <property type="molecule type" value="Genomic_DNA"/>
</dbReference>
<keyword evidence="2" id="KW-1185">Reference proteome</keyword>
<protein>
    <submittedName>
        <fullName evidence="1">13860_t:CDS:1</fullName>
    </submittedName>
</protein>
<evidence type="ECO:0000313" key="2">
    <source>
        <dbReference type="Proteomes" id="UP001153678"/>
    </source>
</evidence>
<dbReference type="AlphaFoldDB" id="A0A9W4WQ23"/>
<accession>A0A9W4WQ23</accession>
<proteinExistence type="predicted"/>
<organism evidence="1 2">
    <name type="scientific">Funneliformis geosporum</name>
    <dbReference type="NCBI Taxonomy" id="1117311"/>
    <lineage>
        <taxon>Eukaryota</taxon>
        <taxon>Fungi</taxon>
        <taxon>Fungi incertae sedis</taxon>
        <taxon>Mucoromycota</taxon>
        <taxon>Glomeromycotina</taxon>
        <taxon>Glomeromycetes</taxon>
        <taxon>Glomerales</taxon>
        <taxon>Glomeraceae</taxon>
        <taxon>Funneliformis</taxon>
    </lineage>
</organism>
<sequence length="146" mass="16690">DVPILPPIIERNSTKNHNQALPSIKTLGIINNPQNVPNVPHVSQNVSQNITMNISQNISYYFPQHSPSPSIISQTTQRVRSISNYSHHRNFHHPYFNHHHRLPALNQIPITTLLVPVIRTVRTIPGDNVTLKKKNKLNNLYSLNHQ</sequence>
<comment type="caution">
    <text evidence="1">The sequence shown here is derived from an EMBL/GenBank/DDBJ whole genome shotgun (WGS) entry which is preliminary data.</text>
</comment>
<gene>
    <name evidence="1" type="ORF">FWILDA_LOCUS4550</name>
</gene>
<dbReference type="Proteomes" id="UP001153678">
    <property type="component" value="Unassembled WGS sequence"/>
</dbReference>
<reference evidence="1" key="1">
    <citation type="submission" date="2022-08" db="EMBL/GenBank/DDBJ databases">
        <authorList>
            <person name="Kallberg Y."/>
            <person name="Tangrot J."/>
            <person name="Rosling A."/>
        </authorList>
    </citation>
    <scope>NUCLEOTIDE SEQUENCE</scope>
    <source>
        <strain evidence="1">Wild A</strain>
    </source>
</reference>
<evidence type="ECO:0000313" key="1">
    <source>
        <dbReference type="EMBL" id="CAI2170376.1"/>
    </source>
</evidence>